<dbReference type="InterPro" id="IPR001173">
    <property type="entry name" value="Glyco_trans_2-like"/>
</dbReference>
<dbReference type="Gene3D" id="3.90.550.10">
    <property type="entry name" value="Spore Coat Polysaccharide Biosynthesis Protein SpsA, Chain A"/>
    <property type="match status" value="1"/>
</dbReference>
<dbReference type="SUPFAM" id="SSF53448">
    <property type="entry name" value="Nucleotide-diphospho-sugar transferases"/>
    <property type="match status" value="1"/>
</dbReference>
<evidence type="ECO:0000313" key="2">
    <source>
        <dbReference type="EMBL" id="ARN81104.1"/>
    </source>
</evidence>
<dbReference type="STRING" id="655015.B1812_08460"/>
<proteinExistence type="predicted"/>
<dbReference type="PANTHER" id="PTHR43179:SF7">
    <property type="entry name" value="RHAMNOSYLTRANSFERASE WBBL"/>
    <property type="match status" value="1"/>
</dbReference>
<gene>
    <name evidence="2" type="ORF">B1812_08460</name>
</gene>
<reference evidence="2 3" key="1">
    <citation type="submission" date="2017-02" db="EMBL/GenBank/DDBJ databases">
        <authorList>
            <person name="Peterson S.W."/>
        </authorList>
    </citation>
    <scope>NUCLEOTIDE SEQUENCE [LARGE SCALE GENOMIC DNA]</scope>
    <source>
        <strain evidence="2 3">S285</strain>
    </source>
</reference>
<dbReference type="KEGG" id="mbry:B1812_08460"/>
<dbReference type="OrthoDB" id="9783791at2"/>
<dbReference type="Pfam" id="PF00535">
    <property type="entry name" value="Glycos_transf_2"/>
    <property type="match status" value="1"/>
</dbReference>
<sequence>MIPDPTLPCELEPEAGIVIENGRTVATSAEPWLRFKSLARFELSWFIEITYRSSIYDDPVRPILRFVTASGETDRTLPGPIAGVGIWRGAAPKDLRSVLISPAVRVGRFDFVVENVRPLKLLEIAAMVWAKRPRKMFDILLAASFGYFAEAENAVAWAIGAEPLERSREWRAERERGADPAGLDAARTDWRGGPAYLAVIDSQDATEESLARTMASLRAQVYENFRVVIAGSEALGPCHDPLVTRFVSENGKQKLLEGESFLLLLRAGDALAPHAFALVTEELARFPGAKLFYSDEWVVEGEETTPLLKPNWSPLFAAARPYLGRSVFLRASELDSGLVPLNAADFQRCTQVIAPKLARDEIVHLRRCLLTRRREARETLCEPAPIETVRTMREPPSISILLPTRDRADLLGPCLDSVLGLSTHSRFELVIIDNDTRQAKALSILDRASRDRRVQLRRRPGPFNFAAFNNEAARQSSGDVLVFLNNDTVVLTPDWLEQLSQLALEESLGAVGCLLLYPNGLVQHAGVAVGIGQDAGHFEALQTPDAPSWLDRTRFVKEVSAVTAACLGVERSKFMAVGGFDEENLPIEFNDVDLCLRLAERGWTNCYTPQVRLIHKESATRGGAGARPLSVYAKERDYFRARWRAVIRDDPYFHPGLSLFARQAALG</sequence>
<dbReference type="InterPro" id="IPR029044">
    <property type="entry name" value="Nucleotide-diphossugar_trans"/>
</dbReference>
<feature type="domain" description="Glycosyltransferase 2-like" evidence="1">
    <location>
        <begin position="399"/>
        <end position="513"/>
    </location>
</feature>
<name>A0A1W6MU31_9HYPH</name>
<dbReference type="Proteomes" id="UP000193978">
    <property type="component" value="Chromosome"/>
</dbReference>
<dbReference type="RefSeq" id="WP_085771192.1">
    <property type="nucleotide sequence ID" value="NZ_AP027149.1"/>
</dbReference>
<organism evidence="2 3">
    <name type="scientific">Methylocystis bryophila</name>
    <dbReference type="NCBI Taxonomy" id="655015"/>
    <lineage>
        <taxon>Bacteria</taxon>
        <taxon>Pseudomonadati</taxon>
        <taxon>Pseudomonadota</taxon>
        <taxon>Alphaproteobacteria</taxon>
        <taxon>Hyphomicrobiales</taxon>
        <taxon>Methylocystaceae</taxon>
        <taxon>Methylocystis</taxon>
    </lineage>
</organism>
<keyword evidence="3" id="KW-1185">Reference proteome</keyword>
<dbReference type="EMBL" id="CP019948">
    <property type="protein sequence ID" value="ARN81104.1"/>
    <property type="molecule type" value="Genomic_DNA"/>
</dbReference>
<protein>
    <recommendedName>
        <fullName evidence="1">Glycosyltransferase 2-like domain-containing protein</fullName>
    </recommendedName>
</protein>
<dbReference type="PANTHER" id="PTHR43179">
    <property type="entry name" value="RHAMNOSYLTRANSFERASE WBBL"/>
    <property type="match status" value="1"/>
</dbReference>
<accession>A0A1W6MU31</accession>
<evidence type="ECO:0000259" key="1">
    <source>
        <dbReference type="Pfam" id="PF00535"/>
    </source>
</evidence>
<dbReference type="AlphaFoldDB" id="A0A1W6MU31"/>
<evidence type="ECO:0000313" key="3">
    <source>
        <dbReference type="Proteomes" id="UP000193978"/>
    </source>
</evidence>